<dbReference type="PANTHER" id="PTHR10926">
    <property type="entry name" value="CELL CYCLE CONTROL PROTEIN 50"/>
    <property type="match status" value="1"/>
</dbReference>
<dbReference type="PIRSF" id="PIRSF015840">
    <property type="entry name" value="DUF284_TM_euk"/>
    <property type="match status" value="1"/>
</dbReference>
<dbReference type="Pfam" id="PF03381">
    <property type="entry name" value="CDC50"/>
    <property type="match status" value="1"/>
</dbReference>
<keyword evidence="4 7" id="KW-1133">Transmembrane helix</keyword>
<gene>
    <name evidence="8" type="ORF">PSON_ATCC_30995.1.T0110285</name>
</gene>
<comment type="similarity">
    <text evidence="2 6">Belongs to the CDC50/LEM3 family.</text>
</comment>
<evidence type="ECO:0000256" key="2">
    <source>
        <dbReference type="ARBA" id="ARBA00009457"/>
    </source>
</evidence>
<name>A0A8S1KVJ3_9CILI</name>
<evidence type="ECO:0000256" key="7">
    <source>
        <dbReference type="SAM" id="Phobius"/>
    </source>
</evidence>
<comment type="subcellular location">
    <subcellularLocation>
        <location evidence="1">Membrane</location>
        <topology evidence="1">Multi-pass membrane protein</topology>
    </subcellularLocation>
</comment>
<keyword evidence="9" id="KW-1185">Reference proteome</keyword>
<evidence type="ECO:0000313" key="9">
    <source>
        <dbReference type="Proteomes" id="UP000692954"/>
    </source>
</evidence>
<dbReference type="Proteomes" id="UP000692954">
    <property type="component" value="Unassembled WGS sequence"/>
</dbReference>
<accession>A0A8S1KVJ3</accession>
<dbReference type="EMBL" id="CAJJDN010000011">
    <property type="protein sequence ID" value="CAD8057573.1"/>
    <property type="molecule type" value="Genomic_DNA"/>
</dbReference>
<keyword evidence="5 6" id="KW-0472">Membrane</keyword>
<evidence type="ECO:0000256" key="1">
    <source>
        <dbReference type="ARBA" id="ARBA00004141"/>
    </source>
</evidence>
<evidence type="ECO:0000256" key="5">
    <source>
        <dbReference type="ARBA" id="ARBA00023136"/>
    </source>
</evidence>
<protein>
    <submittedName>
        <fullName evidence="8">Uncharacterized protein</fullName>
    </submittedName>
</protein>
<dbReference type="AlphaFoldDB" id="A0A8S1KVJ3"/>
<feature type="transmembrane region" description="Helical" evidence="7">
    <location>
        <begin position="37"/>
        <end position="57"/>
    </location>
</feature>
<dbReference type="InterPro" id="IPR005045">
    <property type="entry name" value="CDC50/LEM3_fam"/>
</dbReference>
<evidence type="ECO:0000313" key="8">
    <source>
        <dbReference type="EMBL" id="CAD8057573.1"/>
    </source>
</evidence>
<evidence type="ECO:0000256" key="6">
    <source>
        <dbReference type="PIRNR" id="PIRNR015840"/>
    </source>
</evidence>
<feature type="transmembrane region" description="Helical" evidence="7">
    <location>
        <begin position="278"/>
        <end position="303"/>
    </location>
</feature>
<dbReference type="GO" id="GO:0005886">
    <property type="term" value="C:plasma membrane"/>
    <property type="evidence" value="ECO:0007669"/>
    <property type="project" value="TreeGrafter"/>
</dbReference>
<organism evidence="8 9">
    <name type="scientific">Paramecium sonneborni</name>
    <dbReference type="NCBI Taxonomy" id="65129"/>
    <lineage>
        <taxon>Eukaryota</taxon>
        <taxon>Sar</taxon>
        <taxon>Alveolata</taxon>
        <taxon>Ciliophora</taxon>
        <taxon>Intramacronucleata</taxon>
        <taxon>Oligohymenophorea</taxon>
        <taxon>Peniculida</taxon>
        <taxon>Parameciidae</taxon>
        <taxon>Paramecium</taxon>
    </lineage>
</organism>
<proteinExistence type="inferred from homology"/>
<comment type="caution">
    <text evidence="8">The sequence shown here is derived from an EMBL/GenBank/DDBJ whole genome shotgun (WGS) entry which is preliminary data.</text>
</comment>
<evidence type="ECO:0000256" key="3">
    <source>
        <dbReference type="ARBA" id="ARBA00022692"/>
    </source>
</evidence>
<keyword evidence="3 7" id="KW-0812">Transmembrane</keyword>
<dbReference type="GO" id="GO:0005783">
    <property type="term" value="C:endoplasmic reticulum"/>
    <property type="evidence" value="ECO:0007669"/>
    <property type="project" value="TreeGrafter"/>
</dbReference>
<evidence type="ECO:0000256" key="4">
    <source>
        <dbReference type="ARBA" id="ARBA00022989"/>
    </source>
</evidence>
<dbReference type="OrthoDB" id="340608at2759"/>
<reference evidence="8" key="1">
    <citation type="submission" date="2021-01" db="EMBL/GenBank/DDBJ databases">
        <authorList>
            <consortium name="Genoscope - CEA"/>
            <person name="William W."/>
        </authorList>
    </citation>
    <scope>NUCLEOTIDE SEQUENCE</scope>
</reference>
<dbReference type="GO" id="GO:0005794">
    <property type="term" value="C:Golgi apparatus"/>
    <property type="evidence" value="ECO:0007669"/>
    <property type="project" value="TreeGrafter"/>
</dbReference>
<dbReference type="PANTHER" id="PTHR10926:SF0">
    <property type="entry name" value="CDC50, ISOFORM A"/>
    <property type="match status" value="1"/>
</dbReference>
<sequence>MAEYSNSFSKQFREDQEEFLNIAIKKWKFHKNFKRNLIIFSIIGIFLLVFAIIFLVYNLQIVEKDVYYGSQCTKNELNCEIQIEISSDMTAPIFVYYQLENFYRRNRNYFKSKSVEQLKGNVDADLSNCGDYQTNSEMVKVQSYDGSTLKKSENAFPCGEIAYTYFTDTFKLKSSKGELINIDESDIAWESDREYNFKNPEGWEKFAWTNIEDEHFMVWMRTAGQGRLKKLWGRIKNDLVKGQYTLIVNNTYDEQLYSSDMVKSFFMTTTTIFGQKNMVLVGSYFAGAFICLCSIIVLVVIYFRDKRRKII</sequence>